<comment type="caution">
    <text evidence="2">The sequence shown here is derived from an EMBL/GenBank/DDBJ whole genome shotgun (WGS) entry which is preliminary data.</text>
</comment>
<dbReference type="AlphaFoldDB" id="A0A2P8PZV7"/>
<sequence>MRETPVPGGNTGKRRFHGIHRRSVDGTRPVHPAATARPAPPISHPSPEHDPSPTASRADRDNPQHTHQDRRTT</sequence>
<evidence type="ECO:0000313" key="2">
    <source>
        <dbReference type="EMBL" id="PSM39549.1"/>
    </source>
</evidence>
<protein>
    <submittedName>
        <fullName evidence="2">Uncharacterized protein</fullName>
    </submittedName>
</protein>
<gene>
    <name evidence="2" type="ORF">C6Y14_30755</name>
</gene>
<evidence type="ECO:0000313" key="3">
    <source>
        <dbReference type="Proteomes" id="UP000240429"/>
    </source>
</evidence>
<reference evidence="2 3" key="1">
    <citation type="submission" date="2018-03" db="EMBL/GenBank/DDBJ databases">
        <title>Streptomyces dioscori sp. nov., a novel endophytic actinobacterium isolated from bulbil of Dioscorea bulbifera L.</title>
        <authorList>
            <person name="Zhikuan W."/>
        </authorList>
    </citation>
    <scope>NUCLEOTIDE SEQUENCE [LARGE SCALE GENOMIC DNA]</scope>
    <source>
        <strain evidence="2 3">A217</strain>
    </source>
</reference>
<feature type="compositionally biased region" description="Basic residues" evidence="1">
    <location>
        <begin position="12"/>
        <end position="21"/>
    </location>
</feature>
<feature type="region of interest" description="Disordered" evidence="1">
    <location>
        <begin position="1"/>
        <end position="73"/>
    </location>
</feature>
<dbReference type="Proteomes" id="UP000240429">
    <property type="component" value="Unassembled WGS sequence"/>
</dbReference>
<feature type="compositionally biased region" description="Basic and acidic residues" evidence="1">
    <location>
        <begin position="46"/>
        <end position="73"/>
    </location>
</feature>
<name>A0A2P8PZV7_9ACTN</name>
<organism evidence="2 3">
    <name type="scientific">Streptomyces dioscori</name>
    <dbReference type="NCBI Taxonomy" id="2109333"/>
    <lineage>
        <taxon>Bacteria</taxon>
        <taxon>Bacillati</taxon>
        <taxon>Actinomycetota</taxon>
        <taxon>Actinomycetes</taxon>
        <taxon>Kitasatosporales</taxon>
        <taxon>Streptomycetaceae</taxon>
        <taxon>Streptomyces</taxon>
        <taxon>Streptomyces aurantiacus group</taxon>
    </lineage>
</organism>
<dbReference type="EMBL" id="PYBJ01000024">
    <property type="protein sequence ID" value="PSM39549.1"/>
    <property type="molecule type" value="Genomic_DNA"/>
</dbReference>
<keyword evidence="3" id="KW-1185">Reference proteome</keyword>
<proteinExistence type="predicted"/>
<accession>A0A2P8PZV7</accession>
<evidence type="ECO:0000256" key="1">
    <source>
        <dbReference type="SAM" id="MobiDB-lite"/>
    </source>
</evidence>